<evidence type="ECO:0000256" key="2">
    <source>
        <dbReference type="SAM" id="SignalP"/>
    </source>
</evidence>
<organism evidence="4 5">
    <name type="scientific">Rugamonas rivuli</name>
    <dbReference type="NCBI Taxonomy" id="2743358"/>
    <lineage>
        <taxon>Bacteria</taxon>
        <taxon>Pseudomonadati</taxon>
        <taxon>Pseudomonadota</taxon>
        <taxon>Betaproteobacteria</taxon>
        <taxon>Burkholderiales</taxon>
        <taxon>Oxalobacteraceae</taxon>
        <taxon>Telluria group</taxon>
        <taxon>Rugamonas</taxon>
    </lineage>
</organism>
<name>A0A843SHP7_9BURK</name>
<feature type="chain" id="PRO_5032616492" evidence="2">
    <location>
        <begin position="25"/>
        <end position="343"/>
    </location>
</feature>
<evidence type="ECO:0000313" key="4">
    <source>
        <dbReference type="EMBL" id="MQA21703.1"/>
    </source>
</evidence>
<dbReference type="Proteomes" id="UP000444318">
    <property type="component" value="Unassembled WGS sequence"/>
</dbReference>
<comment type="caution">
    <text evidence="4">The sequence shown here is derived from an EMBL/GenBank/DDBJ whole genome shotgun (WGS) entry which is preliminary data.</text>
</comment>
<dbReference type="Gene3D" id="3.40.50.1820">
    <property type="entry name" value="alpha/beta hydrolase"/>
    <property type="match status" value="1"/>
</dbReference>
<sequence length="343" mass="37868">MKRKAILASWWLSVLVFAMPVAQAQDQTTDRRGTERVNFDSYTPPTMYDLARERRQNWAPQPVWGYLTVPQKKEKVPAMVIMHGSGGIESNTQMWVAALNRIGVASFVVSSFEPRGITSTVVNQTLLSPAANLMDGLQALQVLAADPRIDAERIGVMGFSRGGEVAFRTAIEPLRHAVIKSDLKFALHIPLYSGCNQIYWSHQITGAPILNLVGGIDDYTGVASCERLASLYEGAGAQIRTIKYDHAYHSFDATYGVKFLPNAPTTIPCGVVRWEIDSWTIYSELTGGILDPAALPEFYRKCTKYGVHVGRNTAAATQARSDVVAFVQQVFFGIQPTQQENQP</sequence>
<gene>
    <name evidence="4" type="ORF">GEV01_19490</name>
</gene>
<dbReference type="SUPFAM" id="SSF53474">
    <property type="entry name" value="alpha/beta-Hydrolases"/>
    <property type="match status" value="1"/>
</dbReference>
<evidence type="ECO:0000256" key="1">
    <source>
        <dbReference type="ARBA" id="ARBA00022801"/>
    </source>
</evidence>
<feature type="domain" description="Dienelactone hydrolase" evidence="3">
    <location>
        <begin position="65"/>
        <end position="254"/>
    </location>
</feature>
<dbReference type="RefSeq" id="WP_152807239.1">
    <property type="nucleotide sequence ID" value="NZ_WHUF01000005.1"/>
</dbReference>
<feature type="signal peptide" evidence="2">
    <location>
        <begin position="1"/>
        <end position="24"/>
    </location>
</feature>
<dbReference type="PANTHER" id="PTHR22946:SF9">
    <property type="entry name" value="POLYKETIDE TRANSFERASE AF380"/>
    <property type="match status" value="1"/>
</dbReference>
<keyword evidence="2" id="KW-0732">Signal</keyword>
<keyword evidence="1 4" id="KW-0378">Hydrolase</keyword>
<evidence type="ECO:0000313" key="5">
    <source>
        <dbReference type="Proteomes" id="UP000444318"/>
    </source>
</evidence>
<keyword evidence="5" id="KW-1185">Reference proteome</keyword>
<dbReference type="InterPro" id="IPR002925">
    <property type="entry name" value="Dienelactn_hydro"/>
</dbReference>
<dbReference type="EMBL" id="WHUF01000005">
    <property type="protein sequence ID" value="MQA21703.1"/>
    <property type="molecule type" value="Genomic_DNA"/>
</dbReference>
<dbReference type="GO" id="GO:0052689">
    <property type="term" value="F:carboxylic ester hydrolase activity"/>
    <property type="evidence" value="ECO:0007669"/>
    <property type="project" value="UniProtKB-ARBA"/>
</dbReference>
<dbReference type="InterPro" id="IPR029058">
    <property type="entry name" value="AB_hydrolase_fold"/>
</dbReference>
<dbReference type="PANTHER" id="PTHR22946">
    <property type="entry name" value="DIENELACTONE HYDROLASE DOMAIN-CONTAINING PROTEIN-RELATED"/>
    <property type="match status" value="1"/>
</dbReference>
<protein>
    <submittedName>
        <fullName evidence="4">Dienelactone hydrolase</fullName>
    </submittedName>
</protein>
<dbReference type="AlphaFoldDB" id="A0A843SHP7"/>
<dbReference type="Pfam" id="PF01738">
    <property type="entry name" value="DLH"/>
    <property type="match status" value="1"/>
</dbReference>
<dbReference type="InterPro" id="IPR050261">
    <property type="entry name" value="FrsA_esterase"/>
</dbReference>
<proteinExistence type="predicted"/>
<evidence type="ECO:0000259" key="3">
    <source>
        <dbReference type="Pfam" id="PF01738"/>
    </source>
</evidence>
<reference evidence="4 5" key="1">
    <citation type="submission" date="2019-10" db="EMBL/GenBank/DDBJ databases">
        <title>Two novel species isolated from a subtropical stream in China.</title>
        <authorList>
            <person name="Lu H."/>
        </authorList>
    </citation>
    <scope>NUCLEOTIDE SEQUENCE [LARGE SCALE GENOMIC DNA]</scope>
    <source>
        <strain evidence="4 5">FT103W</strain>
    </source>
</reference>
<accession>A0A843SHP7</accession>